<organism evidence="2 3">
    <name type="scientific">Caballeronia sordidicola</name>
    <name type="common">Burkholderia sordidicola</name>
    <dbReference type="NCBI Taxonomy" id="196367"/>
    <lineage>
        <taxon>Bacteria</taxon>
        <taxon>Pseudomonadati</taxon>
        <taxon>Pseudomonadota</taxon>
        <taxon>Betaproteobacteria</taxon>
        <taxon>Burkholderiales</taxon>
        <taxon>Burkholderiaceae</taxon>
        <taxon>Caballeronia</taxon>
    </lineage>
</organism>
<dbReference type="Gene3D" id="3.40.50.10840">
    <property type="entry name" value="Putative sugar-binding, N-terminal domain"/>
    <property type="match status" value="1"/>
</dbReference>
<reference evidence="2 3" key="1">
    <citation type="submission" date="2017-03" db="EMBL/GenBank/DDBJ databases">
        <title>Genome analysis of strain PAMC 26577.</title>
        <authorList>
            <person name="Oh H.-M."/>
            <person name="Yang J.-A."/>
        </authorList>
    </citation>
    <scope>NUCLEOTIDE SEQUENCE [LARGE SCALE GENOMIC DNA]</scope>
    <source>
        <strain evidence="2 3">PAMC 26577</strain>
    </source>
</reference>
<dbReference type="EMBL" id="NBTZ01000085">
    <property type="protein sequence ID" value="OTP72765.1"/>
    <property type="molecule type" value="Genomic_DNA"/>
</dbReference>
<dbReference type="Pfam" id="PF07005">
    <property type="entry name" value="SBD_N"/>
    <property type="match status" value="1"/>
</dbReference>
<gene>
    <name evidence="2" type="ORF">PAMC26577_19925</name>
</gene>
<dbReference type="SUPFAM" id="SSF142764">
    <property type="entry name" value="YgbK-like"/>
    <property type="match status" value="1"/>
</dbReference>
<proteinExistence type="predicted"/>
<name>A0A242MN70_CABSO</name>
<accession>A0A242MN70</accession>
<feature type="domain" description="Four-carbon acid sugar kinase N-terminal" evidence="1">
    <location>
        <begin position="1"/>
        <end position="44"/>
    </location>
</feature>
<evidence type="ECO:0000259" key="1">
    <source>
        <dbReference type="Pfam" id="PF07005"/>
    </source>
</evidence>
<sequence>MRNHPLTPMTDPNLVRVLQAQTNRRVGLVDIATVWKGAHAVRDASFDGILSIRKPCTARKR</sequence>
<comment type="caution">
    <text evidence="2">The sequence shown here is derived from an EMBL/GenBank/DDBJ whole genome shotgun (WGS) entry which is preliminary data.</text>
</comment>
<evidence type="ECO:0000313" key="3">
    <source>
        <dbReference type="Proteomes" id="UP000195221"/>
    </source>
</evidence>
<dbReference type="InterPro" id="IPR010737">
    <property type="entry name" value="4-carb_acid_sugar_kinase_N"/>
</dbReference>
<evidence type="ECO:0000313" key="2">
    <source>
        <dbReference type="EMBL" id="OTP72765.1"/>
    </source>
</evidence>
<dbReference type="AlphaFoldDB" id="A0A242MN70"/>
<dbReference type="InterPro" id="IPR037051">
    <property type="entry name" value="4-carb_acid_sugar_kinase_N_sf"/>
</dbReference>
<protein>
    <recommendedName>
        <fullName evidence="1">Four-carbon acid sugar kinase N-terminal domain-containing protein</fullName>
    </recommendedName>
</protein>
<dbReference type="Proteomes" id="UP000195221">
    <property type="component" value="Unassembled WGS sequence"/>
</dbReference>